<dbReference type="Gene3D" id="3.30.830.10">
    <property type="entry name" value="Metalloenzyme, LuxS/M16 peptidase-like"/>
    <property type="match status" value="1"/>
</dbReference>
<sequence length="133" mass="15082">FVEQKIEEFLVTFGERLSSLSEETFRTQVTALIKLKECEDTHLGEEVDRNWFEVVTQQYVFDRLNREVVGFGVEENDLPDQNPCDSACSAYGQVSKLTFLPGLAPALQDATLITNIRAFTSSLPLHPYHKIIS</sequence>
<keyword evidence="3" id="KW-1185">Reference proteome</keyword>
<dbReference type="InterPro" id="IPR011249">
    <property type="entry name" value="Metalloenz_LuxS/M16"/>
</dbReference>
<evidence type="ECO:0000313" key="3">
    <source>
        <dbReference type="Proteomes" id="UP001434883"/>
    </source>
</evidence>
<gene>
    <name evidence="2" type="ORF">XENOCAPTIV_015560</name>
</gene>
<comment type="caution">
    <text evidence="2">The sequence shown here is derived from an EMBL/GenBank/DDBJ whole genome shotgun (WGS) entry which is preliminary data.</text>
</comment>
<dbReference type="PANTHER" id="PTHR43690">
    <property type="entry name" value="NARDILYSIN"/>
    <property type="match status" value="1"/>
</dbReference>
<dbReference type="InterPro" id="IPR050626">
    <property type="entry name" value="Peptidase_M16"/>
</dbReference>
<dbReference type="Proteomes" id="UP001434883">
    <property type="component" value="Unassembled WGS sequence"/>
</dbReference>
<dbReference type="PANTHER" id="PTHR43690:SF18">
    <property type="entry name" value="INSULIN-DEGRADING ENZYME-RELATED"/>
    <property type="match status" value="1"/>
</dbReference>
<feature type="non-terminal residue" evidence="2">
    <location>
        <position position="1"/>
    </location>
</feature>
<accession>A0ABV0QA42</accession>
<evidence type="ECO:0000256" key="1">
    <source>
        <dbReference type="ARBA" id="ARBA00022723"/>
    </source>
</evidence>
<dbReference type="EMBL" id="JAHRIN010003222">
    <property type="protein sequence ID" value="MEQ2192693.1"/>
    <property type="molecule type" value="Genomic_DNA"/>
</dbReference>
<reference evidence="2 3" key="1">
    <citation type="submission" date="2021-06" db="EMBL/GenBank/DDBJ databases">
        <authorList>
            <person name="Palmer J.M."/>
        </authorList>
    </citation>
    <scope>NUCLEOTIDE SEQUENCE [LARGE SCALE GENOMIC DNA]</scope>
    <source>
        <strain evidence="2 3">XC_2019</strain>
        <tissue evidence="2">Muscle</tissue>
    </source>
</reference>
<keyword evidence="1" id="KW-0479">Metal-binding</keyword>
<organism evidence="2 3">
    <name type="scientific">Xenoophorus captivus</name>
    <dbReference type="NCBI Taxonomy" id="1517983"/>
    <lineage>
        <taxon>Eukaryota</taxon>
        <taxon>Metazoa</taxon>
        <taxon>Chordata</taxon>
        <taxon>Craniata</taxon>
        <taxon>Vertebrata</taxon>
        <taxon>Euteleostomi</taxon>
        <taxon>Actinopterygii</taxon>
        <taxon>Neopterygii</taxon>
        <taxon>Teleostei</taxon>
        <taxon>Neoteleostei</taxon>
        <taxon>Acanthomorphata</taxon>
        <taxon>Ovalentaria</taxon>
        <taxon>Atherinomorphae</taxon>
        <taxon>Cyprinodontiformes</taxon>
        <taxon>Goodeidae</taxon>
        <taxon>Xenoophorus</taxon>
    </lineage>
</organism>
<evidence type="ECO:0000313" key="2">
    <source>
        <dbReference type="EMBL" id="MEQ2192693.1"/>
    </source>
</evidence>
<dbReference type="SUPFAM" id="SSF63411">
    <property type="entry name" value="LuxS/MPP-like metallohydrolase"/>
    <property type="match status" value="1"/>
</dbReference>
<proteinExistence type="predicted"/>
<name>A0ABV0QA42_9TELE</name>
<protein>
    <submittedName>
        <fullName evidence="2">Uncharacterized protein</fullName>
    </submittedName>
</protein>